<dbReference type="AlphaFoldDB" id="A0A813PF43"/>
<dbReference type="CDD" id="cd17711">
    <property type="entry name" value="BRCT_PAXIP1_rpt3"/>
    <property type="match status" value="1"/>
</dbReference>
<dbReference type="Pfam" id="PF16589">
    <property type="entry name" value="BRCT_2"/>
    <property type="match status" value="1"/>
</dbReference>
<feature type="compositionally biased region" description="Low complexity" evidence="1">
    <location>
        <begin position="321"/>
        <end position="335"/>
    </location>
</feature>
<feature type="compositionally biased region" description="Polar residues" evidence="1">
    <location>
        <begin position="249"/>
        <end position="265"/>
    </location>
</feature>
<dbReference type="EMBL" id="CAJNOG010000014">
    <property type="protein sequence ID" value="CAF0754101.1"/>
    <property type="molecule type" value="Genomic_DNA"/>
</dbReference>
<name>A0A813PF43_9BILA</name>
<evidence type="ECO:0000313" key="4">
    <source>
        <dbReference type="Proteomes" id="UP000663845"/>
    </source>
</evidence>
<protein>
    <recommendedName>
        <fullName evidence="2">BRCT domain-containing protein</fullName>
    </recommendedName>
</protein>
<evidence type="ECO:0000256" key="1">
    <source>
        <dbReference type="SAM" id="MobiDB-lite"/>
    </source>
</evidence>
<dbReference type="InterPro" id="IPR053036">
    <property type="entry name" value="CellCycle_DNARepair_Reg"/>
</dbReference>
<dbReference type="Pfam" id="PF00533">
    <property type="entry name" value="BRCT"/>
    <property type="match status" value="2"/>
</dbReference>
<dbReference type="Pfam" id="PF12738">
    <property type="entry name" value="PTCB-BRCT"/>
    <property type="match status" value="1"/>
</dbReference>
<dbReference type="SMART" id="SM00292">
    <property type="entry name" value="BRCT"/>
    <property type="match status" value="6"/>
</dbReference>
<proteinExistence type="predicted"/>
<dbReference type="GO" id="GO:0035361">
    <property type="term" value="C:Cul8-RING ubiquitin ligase complex"/>
    <property type="evidence" value="ECO:0007669"/>
    <property type="project" value="TreeGrafter"/>
</dbReference>
<accession>A0A813PF43</accession>
<dbReference type="PANTHER" id="PTHR47667">
    <property type="entry name" value="REGULATOR OF TY1 TRANSPOSITION PROTEIN 107"/>
    <property type="match status" value="1"/>
</dbReference>
<gene>
    <name evidence="3" type="ORF">JYZ213_LOCUS2667</name>
</gene>
<dbReference type="InterPro" id="IPR001357">
    <property type="entry name" value="BRCT_dom"/>
</dbReference>
<dbReference type="CDD" id="cd18432">
    <property type="entry name" value="BRCT_PAXIP1_rpt6_like"/>
    <property type="match status" value="1"/>
</dbReference>
<feature type="domain" description="BRCT" evidence="2">
    <location>
        <begin position="392"/>
        <end position="480"/>
    </location>
</feature>
<feature type="domain" description="BRCT" evidence="2">
    <location>
        <begin position="789"/>
        <end position="895"/>
    </location>
</feature>
<evidence type="ECO:0000259" key="2">
    <source>
        <dbReference type="PROSITE" id="PS50172"/>
    </source>
</evidence>
<feature type="domain" description="BRCT" evidence="2">
    <location>
        <begin position="97"/>
        <end position="203"/>
    </location>
</feature>
<reference evidence="3" key="1">
    <citation type="submission" date="2021-02" db="EMBL/GenBank/DDBJ databases">
        <authorList>
            <person name="Nowell W R."/>
        </authorList>
    </citation>
    <scope>NUCLEOTIDE SEQUENCE</scope>
</reference>
<evidence type="ECO:0000313" key="3">
    <source>
        <dbReference type="EMBL" id="CAF0754101.1"/>
    </source>
</evidence>
<feature type="domain" description="BRCT" evidence="2">
    <location>
        <begin position="496"/>
        <end position="572"/>
    </location>
</feature>
<dbReference type="Proteomes" id="UP000663845">
    <property type="component" value="Unassembled WGS sequence"/>
</dbReference>
<sequence length="897" mass="103839">MSTNDVKLFSSIKYFTTGFHDSSLETTFKQNGATRSFYLTETTTHVICDDFDSYKSELEQAIEIYQTPIVNSSWIIACLKCNTLLPIDPFRNDDNHHTAHIFRSCTFTNANLTNEDHNRLYALVTYYGGRWTANLDDPNCTHIICASALVKHENETIDNQSNINERLQVAYEIQSEKIHLITPDWIIDCLNASRLLEEIDYHPDLLRDPNEPMDIDEDELDDEQNNENLHNQSTDEHTPTKTTTTGTTHRSQLITKNFFNQSDQTTPPPSAEPVPGMNDGTNLPDSSDISQTKVFPPKRSRTRTTTTTPRQRNTKINSTANNSSHSNQNGHSSTSKDTNLSTLPIEEKLIRPSVLTNLLNSKTNLQTSRQPPPESLSYELNYCLQDKHELVPSTQCLLGCVIYIYTCEYISTVSKDNLSTWSKTILDHGALLTDDISHMNLTHFVCAYRTSELFRQVCKRGNIRMVTAHWLNDVLERKKLFVPNLAIHYPSPFEPNESEKLPLVKYFFTMTGFEGIERARLRYMIRSLGGKYSGHLSKWHTHLLARENGKTDKFKKAFEWSIPIVNGIWLSELYLGNTCALKQPIEERYKRLNSTPPIDHFSFDQIFVHDLLLPWSQPIRITDEMLNSSIRRHNEQQQHILSSSNIQDMDIDHDYLKNSYHYNEPINSLSELSLLNNNNNNESISIMLSGFNMKTLNHYETIIKSLGGKISTLPHTTTHLIMNRFLRTEKLYECMNYVTYILNKTWLDKCNEEKCFLSIEESDWIINEEFQLTTQNFFKQSINKRIYRENRLLFLDYTFFLTPSIQPSHIILKSIIHSSGGHVYQKFPTIKQLITINEKINMPNCLILSCDMDKYLLQDLHKYNNSDFQIKILTIDFLLQSILQQEILPIDSFILKI</sequence>
<dbReference type="PANTHER" id="PTHR47667:SF1">
    <property type="entry name" value="REGULATOR OF TY1 TRANSPOSITION PROTEIN 107"/>
    <property type="match status" value="1"/>
</dbReference>
<dbReference type="InterPro" id="IPR036420">
    <property type="entry name" value="BRCT_dom_sf"/>
</dbReference>
<dbReference type="GO" id="GO:1990683">
    <property type="term" value="P:DNA double-strand break attachment to nuclear envelope"/>
    <property type="evidence" value="ECO:0007669"/>
    <property type="project" value="TreeGrafter"/>
</dbReference>
<feature type="compositionally biased region" description="Polar residues" evidence="1">
    <location>
        <begin position="279"/>
        <end position="293"/>
    </location>
</feature>
<feature type="domain" description="BRCT" evidence="2">
    <location>
        <begin position="676"/>
        <end position="761"/>
    </location>
</feature>
<dbReference type="SUPFAM" id="SSF52113">
    <property type="entry name" value="BRCT domain"/>
    <property type="match status" value="6"/>
</dbReference>
<comment type="caution">
    <text evidence="3">The sequence shown here is derived from an EMBL/GenBank/DDBJ whole genome shotgun (WGS) entry which is preliminary data.</text>
</comment>
<dbReference type="Gene3D" id="3.40.50.10190">
    <property type="entry name" value="BRCT domain"/>
    <property type="match status" value="6"/>
</dbReference>
<dbReference type="PROSITE" id="PS50172">
    <property type="entry name" value="BRCT"/>
    <property type="match status" value="6"/>
</dbReference>
<dbReference type="GO" id="GO:0006302">
    <property type="term" value="P:double-strand break repair"/>
    <property type="evidence" value="ECO:0007669"/>
    <property type="project" value="TreeGrafter"/>
</dbReference>
<organism evidence="3 4">
    <name type="scientific">Adineta steineri</name>
    <dbReference type="NCBI Taxonomy" id="433720"/>
    <lineage>
        <taxon>Eukaryota</taxon>
        <taxon>Metazoa</taxon>
        <taxon>Spiralia</taxon>
        <taxon>Gnathifera</taxon>
        <taxon>Rotifera</taxon>
        <taxon>Eurotatoria</taxon>
        <taxon>Bdelloidea</taxon>
        <taxon>Adinetida</taxon>
        <taxon>Adinetidae</taxon>
        <taxon>Adineta</taxon>
    </lineage>
</organism>
<dbReference type="Pfam" id="PF16770">
    <property type="entry name" value="RTT107_BRCT_5"/>
    <property type="match status" value="1"/>
</dbReference>
<feature type="region of interest" description="Disordered" evidence="1">
    <location>
        <begin position="225"/>
        <end position="345"/>
    </location>
</feature>
<feature type="domain" description="BRCT" evidence="2">
    <location>
        <begin position="4"/>
        <end position="92"/>
    </location>
</feature>
<dbReference type="GO" id="GO:0005634">
    <property type="term" value="C:nucleus"/>
    <property type="evidence" value="ECO:0007669"/>
    <property type="project" value="TreeGrafter"/>
</dbReference>